<dbReference type="GO" id="GO:0008234">
    <property type="term" value="F:cysteine-type peptidase activity"/>
    <property type="evidence" value="ECO:0007669"/>
    <property type="project" value="UniProtKB-KW"/>
</dbReference>
<keyword evidence="7" id="KW-0732">Signal</keyword>
<dbReference type="FunFam" id="3.90.70.10:FF:000006">
    <property type="entry name" value="Cathepsin S"/>
    <property type="match status" value="1"/>
</dbReference>
<comment type="similarity">
    <text evidence="1">Belongs to the peptidase C1 family.</text>
</comment>
<dbReference type="Pfam" id="PF08246">
    <property type="entry name" value="Inhibitor_I29"/>
    <property type="match status" value="1"/>
</dbReference>
<evidence type="ECO:0000256" key="6">
    <source>
        <dbReference type="ARBA" id="ARBA00023157"/>
    </source>
</evidence>
<feature type="domain" description="Cathepsin propeptide inhibitor" evidence="9">
    <location>
        <begin position="31"/>
        <end position="90"/>
    </location>
</feature>
<dbReference type="SMART" id="SM00645">
    <property type="entry name" value="Pept_C1"/>
    <property type="match status" value="1"/>
</dbReference>
<dbReference type="InterPro" id="IPR025660">
    <property type="entry name" value="Pept_his_AS"/>
</dbReference>
<evidence type="ECO:0000256" key="3">
    <source>
        <dbReference type="ARBA" id="ARBA00022801"/>
    </source>
</evidence>
<dbReference type="PROSITE" id="PS00639">
    <property type="entry name" value="THIOL_PROTEASE_HIS"/>
    <property type="match status" value="1"/>
</dbReference>
<evidence type="ECO:0000256" key="7">
    <source>
        <dbReference type="SAM" id="SignalP"/>
    </source>
</evidence>
<dbReference type="InterPro" id="IPR013128">
    <property type="entry name" value="Peptidase_C1A"/>
</dbReference>
<dbReference type="InterPro" id="IPR000668">
    <property type="entry name" value="Peptidase_C1A_C"/>
</dbReference>
<organism evidence="10 11">
    <name type="scientific">Python bivittatus</name>
    <name type="common">Burmese python</name>
    <name type="synonym">Python molurus bivittatus</name>
    <dbReference type="NCBI Taxonomy" id="176946"/>
    <lineage>
        <taxon>Eukaryota</taxon>
        <taxon>Metazoa</taxon>
        <taxon>Chordata</taxon>
        <taxon>Craniata</taxon>
        <taxon>Vertebrata</taxon>
        <taxon>Euteleostomi</taxon>
        <taxon>Lepidosauria</taxon>
        <taxon>Squamata</taxon>
        <taxon>Bifurcata</taxon>
        <taxon>Unidentata</taxon>
        <taxon>Episquamata</taxon>
        <taxon>Toxicofera</taxon>
        <taxon>Serpentes</taxon>
        <taxon>Henophidia</taxon>
        <taxon>Pythonidae</taxon>
        <taxon>Python</taxon>
    </lineage>
</organism>
<dbReference type="InterPro" id="IPR013201">
    <property type="entry name" value="Prot_inhib_I29"/>
</dbReference>
<evidence type="ECO:0000313" key="10">
    <source>
        <dbReference type="Proteomes" id="UP000695026"/>
    </source>
</evidence>
<evidence type="ECO:0000256" key="2">
    <source>
        <dbReference type="ARBA" id="ARBA00022670"/>
    </source>
</evidence>
<dbReference type="Proteomes" id="UP000695026">
    <property type="component" value="Unplaced"/>
</dbReference>
<proteinExistence type="inferred from homology"/>
<dbReference type="RefSeq" id="XP_007439818.2">
    <property type="nucleotide sequence ID" value="XM_007439756.3"/>
</dbReference>
<keyword evidence="4" id="KW-0788">Thiol protease</keyword>
<dbReference type="KEGG" id="pbi:103048263"/>
<dbReference type="PANTHER" id="PTHR12411">
    <property type="entry name" value="CYSTEINE PROTEASE FAMILY C1-RELATED"/>
    <property type="match status" value="1"/>
</dbReference>
<evidence type="ECO:0000259" key="8">
    <source>
        <dbReference type="SMART" id="SM00645"/>
    </source>
</evidence>
<accession>A0A9F2R8K7</accession>
<keyword evidence="6" id="KW-1015">Disulfide bond</keyword>
<keyword evidence="5" id="KW-0865">Zymogen</keyword>
<dbReference type="GO" id="GO:0006508">
    <property type="term" value="P:proteolysis"/>
    <property type="evidence" value="ECO:0007669"/>
    <property type="project" value="UniProtKB-KW"/>
</dbReference>
<evidence type="ECO:0000259" key="9">
    <source>
        <dbReference type="SMART" id="SM00848"/>
    </source>
</evidence>
<dbReference type="GeneID" id="103048263"/>
<evidence type="ECO:0000256" key="4">
    <source>
        <dbReference type="ARBA" id="ARBA00022807"/>
    </source>
</evidence>
<dbReference type="Pfam" id="PF00112">
    <property type="entry name" value="Peptidase_C1"/>
    <property type="match status" value="1"/>
</dbReference>
<dbReference type="OMA" id="FTHENTD"/>
<sequence length="337" mass="38148">MMLPSLGAALTCLLALRSFSVAQDPVLDKDWSDWKTTHAKEYRQGEESFRRAVWEKNLHLIQEHNWEADLGKHTYWLGMNHLGDLTKEEFNEKLNGFRPDLAESHGSNVTSFQESASSEIPKYVDWRPSGYVTPVKDQGDCGSCWAFSATGALEGLHFKETKTLVSLSEQNLVDCSWKQGNEGCNGGYMNWAFNYVRDNKGINLEHTYPYEAEDGPCRFNPQDRVVTCAGLVNITKHSERALEEAVARIGPVSVAVDASDFMFYKSGIFFRKGCGRFLNHGMLAVGYGSIRENKKMNKYWILKNSWSETWGENGYMRLARRAHNHCGVASMASYPIL</sequence>
<keyword evidence="3" id="KW-0378">Hydrolase</keyword>
<feature type="chain" id="PRO_5039887931" evidence="7">
    <location>
        <begin position="23"/>
        <end position="337"/>
    </location>
</feature>
<dbReference type="InterPro" id="IPR038765">
    <property type="entry name" value="Papain-like_cys_pep_sf"/>
</dbReference>
<dbReference type="SMART" id="SM00848">
    <property type="entry name" value="Inhibitor_I29"/>
    <property type="match status" value="1"/>
</dbReference>
<dbReference type="PRINTS" id="PR00705">
    <property type="entry name" value="PAPAIN"/>
</dbReference>
<dbReference type="InterPro" id="IPR000169">
    <property type="entry name" value="Pept_cys_AS"/>
</dbReference>
<dbReference type="OrthoDB" id="9025543at2759"/>
<dbReference type="PROSITE" id="PS00640">
    <property type="entry name" value="THIOL_PROTEASE_ASN"/>
    <property type="match status" value="1"/>
</dbReference>
<gene>
    <name evidence="11" type="primary">LOC103048263</name>
</gene>
<evidence type="ECO:0000313" key="11">
    <source>
        <dbReference type="RefSeq" id="XP_007439818.2"/>
    </source>
</evidence>
<feature type="domain" description="Peptidase C1A papain C-terminal" evidence="8">
    <location>
        <begin position="120"/>
        <end position="336"/>
    </location>
</feature>
<protein>
    <submittedName>
        <fullName evidence="11">Cathepsin L1-like</fullName>
    </submittedName>
</protein>
<dbReference type="AlphaFoldDB" id="A0A9F2R8K7"/>
<dbReference type="InterPro" id="IPR025661">
    <property type="entry name" value="Pept_asp_AS"/>
</dbReference>
<name>A0A9F2R8K7_PYTBI</name>
<dbReference type="SUPFAM" id="SSF54001">
    <property type="entry name" value="Cysteine proteinases"/>
    <property type="match status" value="1"/>
</dbReference>
<dbReference type="Gene3D" id="3.90.70.10">
    <property type="entry name" value="Cysteine proteinases"/>
    <property type="match status" value="1"/>
</dbReference>
<dbReference type="CDD" id="cd02248">
    <property type="entry name" value="Peptidase_C1A"/>
    <property type="match status" value="1"/>
</dbReference>
<feature type="signal peptide" evidence="7">
    <location>
        <begin position="1"/>
        <end position="22"/>
    </location>
</feature>
<keyword evidence="10" id="KW-1185">Reference proteome</keyword>
<keyword evidence="2" id="KW-0645">Protease</keyword>
<reference evidence="11" key="1">
    <citation type="submission" date="2025-08" db="UniProtKB">
        <authorList>
            <consortium name="RefSeq"/>
        </authorList>
    </citation>
    <scope>IDENTIFICATION</scope>
    <source>
        <tissue evidence="11">Liver</tissue>
    </source>
</reference>
<dbReference type="PROSITE" id="PS00139">
    <property type="entry name" value="THIOL_PROTEASE_CYS"/>
    <property type="match status" value="1"/>
</dbReference>
<dbReference type="InterPro" id="IPR039417">
    <property type="entry name" value="Peptidase_C1A_papain-like"/>
</dbReference>
<evidence type="ECO:0000256" key="1">
    <source>
        <dbReference type="ARBA" id="ARBA00008455"/>
    </source>
</evidence>
<evidence type="ECO:0000256" key="5">
    <source>
        <dbReference type="ARBA" id="ARBA00023145"/>
    </source>
</evidence>